<dbReference type="Pfam" id="PF03466">
    <property type="entry name" value="LysR_substrate"/>
    <property type="match status" value="1"/>
</dbReference>
<evidence type="ECO:0000256" key="2">
    <source>
        <dbReference type="ARBA" id="ARBA00023015"/>
    </source>
</evidence>
<dbReference type="SUPFAM" id="SSF46785">
    <property type="entry name" value="Winged helix' DNA-binding domain"/>
    <property type="match status" value="1"/>
</dbReference>
<dbReference type="AlphaFoldDB" id="A0A5N0E6H2"/>
<dbReference type="CDD" id="cd08414">
    <property type="entry name" value="PBP2_LTTR_aromatics_like"/>
    <property type="match status" value="1"/>
</dbReference>
<dbReference type="InterPro" id="IPR005119">
    <property type="entry name" value="LysR_subst-bd"/>
</dbReference>
<protein>
    <submittedName>
        <fullName evidence="8">LysR family transcriptional regulator</fullName>
    </submittedName>
</protein>
<keyword evidence="2" id="KW-0805">Transcription regulation</keyword>
<dbReference type="PROSITE" id="PS50931">
    <property type="entry name" value="HTH_LYSR"/>
    <property type="match status" value="1"/>
</dbReference>
<dbReference type="Pfam" id="PF00126">
    <property type="entry name" value="HTH_1"/>
    <property type="match status" value="1"/>
</dbReference>
<keyword evidence="5" id="KW-0804">Transcription</keyword>
<dbReference type="SUPFAM" id="SSF53850">
    <property type="entry name" value="Periplasmic binding protein-like II"/>
    <property type="match status" value="1"/>
</dbReference>
<accession>A0A5N0E6H2</accession>
<dbReference type="InterPro" id="IPR000847">
    <property type="entry name" value="LysR_HTH_N"/>
</dbReference>
<feature type="compositionally biased region" description="Basic and acidic residues" evidence="6">
    <location>
        <begin position="204"/>
        <end position="217"/>
    </location>
</feature>
<evidence type="ECO:0000259" key="7">
    <source>
        <dbReference type="PROSITE" id="PS50931"/>
    </source>
</evidence>
<keyword evidence="9" id="KW-1185">Reference proteome</keyword>
<dbReference type="Proteomes" id="UP000323876">
    <property type="component" value="Unassembled WGS sequence"/>
</dbReference>
<reference evidence="8 9" key="1">
    <citation type="submission" date="2019-09" db="EMBL/GenBank/DDBJ databases">
        <authorList>
            <person name="Wang X."/>
        </authorList>
    </citation>
    <scope>NUCLEOTIDE SEQUENCE [LARGE SCALE GENOMIC DNA]</scope>
    <source>
        <strain evidence="8 9">CICC 11023</strain>
    </source>
</reference>
<keyword evidence="3" id="KW-0238">DNA-binding</keyword>
<dbReference type="InterPro" id="IPR036388">
    <property type="entry name" value="WH-like_DNA-bd_sf"/>
</dbReference>
<comment type="caution">
    <text evidence="8">The sequence shown here is derived from an EMBL/GenBank/DDBJ whole genome shotgun (WGS) entry which is preliminary data.</text>
</comment>
<name>A0A5N0E6H2_9NOCA</name>
<evidence type="ECO:0000256" key="6">
    <source>
        <dbReference type="SAM" id="MobiDB-lite"/>
    </source>
</evidence>
<evidence type="ECO:0000313" key="9">
    <source>
        <dbReference type="Proteomes" id="UP000323876"/>
    </source>
</evidence>
<evidence type="ECO:0000256" key="3">
    <source>
        <dbReference type="ARBA" id="ARBA00023125"/>
    </source>
</evidence>
<dbReference type="EMBL" id="VXLC01000021">
    <property type="protein sequence ID" value="KAA8884290.1"/>
    <property type="molecule type" value="Genomic_DNA"/>
</dbReference>
<organism evidence="8 9">
    <name type="scientific">Nocardia colli</name>
    <dbReference type="NCBI Taxonomy" id="2545717"/>
    <lineage>
        <taxon>Bacteria</taxon>
        <taxon>Bacillati</taxon>
        <taxon>Actinomycetota</taxon>
        <taxon>Actinomycetes</taxon>
        <taxon>Mycobacteriales</taxon>
        <taxon>Nocardiaceae</taxon>
        <taxon>Nocardia</taxon>
    </lineage>
</organism>
<evidence type="ECO:0000256" key="4">
    <source>
        <dbReference type="ARBA" id="ARBA00023159"/>
    </source>
</evidence>
<gene>
    <name evidence="8" type="ORF">F3087_34270</name>
</gene>
<dbReference type="RefSeq" id="WP_150406269.1">
    <property type="nucleotide sequence ID" value="NZ_VXLC01000021.1"/>
</dbReference>
<sequence>MERYEIEAFLTLADELHFGKSAERLKVSTGRVSQTIRSLERRIGAPLFERTSRRVTLTPVGRQFLNDLRPGHDLIQLAVERATTAGRGVPGVLEIGFVGAGASTFLLEAADRFADDHPGAEVRIRELPLYEGTSALRADLVEMVFLFHPVDGTGLGVGPVLRRLPRLLAIPNGHPLAARDSVSLNDLAGITLIGAPGSTPPAVAEDRVPTRTPDGRPIRHGKTANTFQEATALVGAGEGGFILGDEGSCYRAHPRITYLPIDDAPPLDGRLVWRESRENARIRAFNQAALATSRNDCRKPRSAELLGATTASLRSPSGRPCP</sequence>
<keyword evidence="4" id="KW-0010">Activator</keyword>
<dbReference type="PANTHER" id="PTHR30346">
    <property type="entry name" value="TRANSCRIPTIONAL DUAL REGULATOR HCAR-RELATED"/>
    <property type="match status" value="1"/>
</dbReference>
<feature type="domain" description="HTH lysR-type" evidence="7">
    <location>
        <begin position="1"/>
        <end position="58"/>
    </location>
</feature>
<evidence type="ECO:0000256" key="5">
    <source>
        <dbReference type="ARBA" id="ARBA00023163"/>
    </source>
</evidence>
<dbReference type="PANTHER" id="PTHR30346:SF0">
    <property type="entry name" value="HCA OPERON TRANSCRIPTIONAL ACTIVATOR HCAR"/>
    <property type="match status" value="1"/>
</dbReference>
<dbReference type="Gene3D" id="1.10.10.10">
    <property type="entry name" value="Winged helix-like DNA-binding domain superfamily/Winged helix DNA-binding domain"/>
    <property type="match status" value="1"/>
</dbReference>
<dbReference type="Gene3D" id="3.40.190.10">
    <property type="entry name" value="Periplasmic binding protein-like II"/>
    <property type="match status" value="2"/>
</dbReference>
<dbReference type="GO" id="GO:0003677">
    <property type="term" value="F:DNA binding"/>
    <property type="evidence" value="ECO:0007669"/>
    <property type="project" value="UniProtKB-KW"/>
</dbReference>
<dbReference type="GO" id="GO:0032993">
    <property type="term" value="C:protein-DNA complex"/>
    <property type="evidence" value="ECO:0007669"/>
    <property type="project" value="TreeGrafter"/>
</dbReference>
<dbReference type="InterPro" id="IPR036390">
    <property type="entry name" value="WH_DNA-bd_sf"/>
</dbReference>
<evidence type="ECO:0000313" key="8">
    <source>
        <dbReference type="EMBL" id="KAA8884290.1"/>
    </source>
</evidence>
<proteinExistence type="inferred from homology"/>
<dbReference type="OrthoDB" id="79118at2"/>
<comment type="similarity">
    <text evidence="1">Belongs to the LysR transcriptional regulatory family.</text>
</comment>
<dbReference type="GO" id="GO:0003700">
    <property type="term" value="F:DNA-binding transcription factor activity"/>
    <property type="evidence" value="ECO:0007669"/>
    <property type="project" value="InterPro"/>
</dbReference>
<feature type="region of interest" description="Disordered" evidence="6">
    <location>
        <begin position="198"/>
        <end position="221"/>
    </location>
</feature>
<evidence type="ECO:0000256" key="1">
    <source>
        <dbReference type="ARBA" id="ARBA00009437"/>
    </source>
</evidence>